<keyword evidence="5" id="KW-0997">Cell inner membrane</keyword>
<dbReference type="CDD" id="cd06579">
    <property type="entry name" value="TM_PBP1_transp_AraH_like"/>
    <property type="match status" value="1"/>
</dbReference>
<dbReference type="OrthoDB" id="8843934at2"/>
<feature type="transmembrane region" description="Helical" evidence="9">
    <location>
        <begin position="295"/>
        <end position="314"/>
    </location>
</feature>
<evidence type="ECO:0000256" key="7">
    <source>
        <dbReference type="ARBA" id="ARBA00022989"/>
    </source>
</evidence>
<evidence type="ECO:0000256" key="9">
    <source>
        <dbReference type="SAM" id="Phobius"/>
    </source>
</evidence>
<evidence type="ECO:0000256" key="4">
    <source>
        <dbReference type="ARBA" id="ARBA00022475"/>
    </source>
</evidence>
<name>A0A0A3AWW9_9PAST</name>
<keyword evidence="3" id="KW-0813">Transport</keyword>
<dbReference type="PANTHER" id="PTHR32196:SF21">
    <property type="entry name" value="ABC TRANSPORTER PERMEASE PROTEIN YPHD-RELATED"/>
    <property type="match status" value="1"/>
</dbReference>
<keyword evidence="7 9" id="KW-1133">Transmembrane helix</keyword>
<dbReference type="EMBL" id="JSUM01000001">
    <property type="protein sequence ID" value="KGQ71570.1"/>
    <property type="molecule type" value="Genomic_DNA"/>
</dbReference>
<dbReference type="STRING" id="505317.OA57_00435"/>
<evidence type="ECO:0000313" key="11">
    <source>
        <dbReference type="Proteomes" id="UP000030380"/>
    </source>
</evidence>
<feature type="transmembrane region" description="Helical" evidence="9">
    <location>
        <begin position="40"/>
        <end position="57"/>
    </location>
</feature>
<protein>
    <submittedName>
        <fullName evidence="10">Sugar ABC transporter permease</fullName>
    </submittedName>
</protein>
<keyword evidence="8 9" id="KW-0472">Membrane</keyword>
<reference evidence="10 11" key="1">
    <citation type="submission" date="2014-11" db="EMBL/GenBank/DDBJ databases">
        <title>Draft genome sequence of Chelonobacter oris 1662T, associated with respiratory disease in Hermann's Tortoises.</title>
        <authorList>
            <person name="Kudirkiene E."/>
            <person name="Hansen M.J."/>
            <person name="Bojesen A.M."/>
        </authorList>
    </citation>
    <scope>NUCLEOTIDE SEQUENCE [LARGE SCALE GENOMIC DNA]</scope>
    <source>
        <strain evidence="10 11">1662</strain>
    </source>
</reference>
<evidence type="ECO:0000256" key="1">
    <source>
        <dbReference type="ARBA" id="ARBA00004429"/>
    </source>
</evidence>
<organism evidence="10 11">
    <name type="scientific">Chelonobacter oris</name>
    <dbReference type="NCBI Taxonomy" id="505317"/>
    <lineage>
        <taxon>Bacteria</taxon>
        <taxon>Pseudomonadati</taxon>
        <taxon>Pseudomonadota</taxon>
        <taxon>Gammaproteobacteria</taxon>
        <taxon>Pasteurellales</taxon>
        <taxon>Pasteurellaceae</taxon>
        <taxon>Chelonobacter</taxon>
    </lineage>
</organism>
<evidence type="ECO:0000256" key="3">
    <source>
        <dbReference type="ARBA" id="ARBA00022448"/>
    </source>
</evidence>
<sequence>MKNKSISQSFFLIITILILSVYLSIKTDDFLTIENLYDVINSYAMLAILACGLFIVLISGGIDISFPAITIISQYIMVSFIMKHDGNYFIVFLISTLSGTALGLINAFIVNRLKVPSIIITISTLNIFYGLLLYITKGTWLYDYPAWFQEEIIFFKSTTATGFEYGLSFQFLLLLTVILLTGFIMNKTSIGRKIYALGGNAEAASRVGFNLLKLHLFVYGYMGFVSGIAGVVQSYTVQTVAPDSLLGYELTVLAAVVLGGTSLIGGKGTLSGTMMGVILLAIIQNGLNLLGISSYWQTVVTGLIIVFSVSMTAWSQRNKVGE</sequence>
<feature type="transmembrane region" description="Helical" evidence="9">
    <location>
        <begin position="165"/>
        <end position="185"/>
    </location>
</feature>
<keyword evidence="4" id="KW-1003">Cell membrane</keyword>
<dbReference type="PANTHER" id="PTHR32196">
    <property type="entry name" value="ABC TRANSPORTER PERMEASE PROTEIN YPHD-RELATED-RELATED"/>
    <property type="match status" value="1"/>
</dbReference>
<comment type="caution">
    <text evidence="10">The sequence shown here is derived from an EMBL/GenBank/DDBJ whole genome shotgun (WGS) entry which is preliminary data.</text>
</comment>
<gene>
    <name evidence="10" type="ORF">OA57_00435</name>
</gene>
<evidence type="ECO:0000256" key="6">
    <source>
        <dbReference type="ARBA" id="ARBA00022692"/>
    </source>
</evidence>
<dbReference type="AlphaFoldDB" id="A0A0A3AWW9"/>
<dbReference type="Pfam" id="PF02653">
    <property type="entry name" value="BPD_transp_2"/>
    <property type="match status" value="1"/>
</dbReference>
<feature type="transmembrane region" description="Helical" evidence="9">
    <location>
        <begin position="117"/>
        <end position="135"/>
    </location>
</feature>
<comment type="similarity">
    <text evidence="2">Belongs to the binding-protein-dependent transport system permease family. AraH/RbsC subfamily.</text>
</comment>
<evidence type="ECO:0000256" key="8">
    <source>
        <dbReference type="ARBA" id="ARBA00023136"/>
    </source>
</evidence>
<keyword evidence="11" id="KW-1185">Reference proteome</keyword>
<dbReference type="InterPro" id="IPR001851">
    <property type="entry name" value="ABC_transp_permease"/>
</dbReference>
<dbReference type="GO" id="GO:0005886">
    <property type="term" value="C:plasma membrane"/>
    <property type="evidence" value="ECO:0007669"/>
    <property type="project" value="UniProtKB-SubCell"/>
</dbReference>
<feature type="transmembrane region" description="Helical" evidence="9">
    <location>
        <begin position="216"/>
        <end position="233"/>
    </location>
</feature>
<evidence type="ECO:0000256" key="5">
    <source>
        <dbReference type="ARBA" id="ARBA00022519"/>
    </source>
</evidence>
<evidence type="ECO:0000313" key="10">
    <source>
        <dbReference type="EMBL" id="KGQ71570.1"/>
    </source>
</evidence>
<comment type="subcellular location">
    <subcellularLocation>
        <location evidence="1">Cell inner membrane</location>
        <topology evidence="1">Multi-pass membrane protein</topology>
    </subcellularLocation>
</comment>
<dbReference type="GO" id="GO:0022857">
    <property type="term" value="F:transmembrane transporter activity"/>
    <property type="evidence" value="ECO:0007669"/>
    <property type="project" value="InterPro"/>
</dbReference>
<feature type="transmembrane region" description="Helical" evidence="9">
    <location>
        <begin position="88"/>
        <end position="110"/>
    </location>
</feature>
<accession>A0A0A3AWW9</accession>
<keyword evidence="6 9" id="KW-0812">Transmembrane</keyword>
<proteinExistence type="inferred from homology"/>
<dbReference type="RefSeq" id="WP_034611976.1">
    <property type="nucleotide sequence ID" value="NZ_JSUM01000001.1"/>
</dbReference>
<feature type="transmembrane region" description="Helical" evidence="9">
    <location>
        <begin position="245"/>
        <end position="265"/>
    </location>
</feature>
<evidence type="ECO:0000256" key="2">
    <source>
        <dbReference type="ARBA" id="ARBA00007942"/>
    </source>
</evidence>
<dbReference type="Proteomes" id="UP000030380">
    <property type="component" value="Unassembled WGS sequence"/>
</dbReference>
<feature type="transmembrane region" description="Helical" evidence="9">
    <location>
        <begin position="7"/>
        <end position="25"/>
    </location>
</feature>